<keyword evidence="3 12" id="KW-0723">Serine/threonine-protein kinase</keyword>
<dbReference type="PROSITE" id="PS50042">
    <property type="entry name" value="CNMP_BINDING_3"/>
    <property type="match status" value="2"/>
</dbReference>
<dbReference type="Gene3D" id="1.10.510.10">
    <property type="entry name" value="Transferase(Phosphotransferase) domain 1"/>
    <property type="match status" value="1"/>
</dbReference>
<dbReference type="PIRSF" id="PIRSF000559">
    <property type="entry name" value="cGMP-dep_kinase"/>
    <property type="match status" value="1"/>
</dbReference>
<dbReference type="Gene3D" id="3.30.200.20">
    <property type="entry name" value="Phosphorylase Kinase, domain 1"/>
    <property type="match status" value="1"/>
</dbReference>
<dbReference type="InterPro" id="IPR018488">
    <property type="entry name" value="cNMP-bd_CS"/>
</dbReference>
<evidence type="ECO:0000256" key="10">
    <source>
        <dbReference type="ARBA" id="ARBA00047298"/>
    </source>
</evidence>
<sequence length="733" mass="83278">MGFFSINNKTENRLKDEVDAKTQLVEQLTSEIQHYKDQLEKARSELERFKISSGMASLAPDEQMKKYDKLLVERDSQISELRKELDNLKREMDEQLATHSKKMMAVLNEKDKQIKRLDAGGAVRNAVAAESDDRKIIATTELVVIPKNVSEKKVITDALLSNTFMRGLSQTQLSKLIDAMEKGEYAAGTEIITENGTGNEMYIIQDGEVRVTKGKGKNATHIVDLKSGLFGELAIMYNCKRTATVTSKTNVQVWKLHRQIFQMVVKSAGQEKDEERYQILKSVKNFADVSEGKLRKIVDCLEEEHFDEGATIIKQGEVGDNFFIIKSGSVVIKINSPEGEKEVARKSAGEFFGEKALLSEDKRSANVYADGGPVLCLTLDRIAFTNLIGTLDNLKADEEVVENTGPERVIPDFIKNSTFKDVNIIKPLGAGGFGLVKLVNFKASSSDTYALKCIQKHRVVQYGQERHIMDEKHILDSMKSPFILGLLKTYKDNKYVYILTDAYLGGDLWRLLHQRGPFNDTVGRFYTACVISAFEYLHARHYCYRDLKPENLMVDRHGYVRLVDLGFAKKVLPGHKTWTFCGTPEYISPEIISNTGHNICADLWSLGVLIYELLSKKTPFRAKDDLAIYEGILRGIHSIQFPYKISRKAESLIKALCRQDPQERIGYQKNGYDDIKKHRWFQGFDWEALQHEKLVPPFTPEIKNENDTSNFERIKDDDRSKVPDETSGWDADF</sequence>
<dbReference type="SMART" id="SM00100">
    <property type="entry name" value="cNMP"/>
    <property type="match status" value="2"/>
</dbReference>
<dbReference type="EMBL" id="FN653023">
    <property type="protein sequence ID" value="CBY18220.1"/>
    <property type="molecule type" value="Genomic_DNA"/>
</dbReference>
<evidence type="ECO:0000256" key="2">
    <source>
        <dbReference type="ARBA" id="ARBA00012428"/>
    </source>
</evidence>
<feature type="active site" description="Proton acceptor" evidence="13">
    <location>
        <position position="546"/>
    </location>
</feature>
<keyword evidence="8 12" id="KW-0067">ATP-binding</keyword>
<protein>
    <recommendedName>
        <fullName evidence="2 12">cGMP-dependent protein kinase</fullName>
        <ecNumber evidence="2 12">2.7.11.12</ecNumber>
    </recommendedName>
</protein>
<dbReference type="OrthoDB" id="63267at2759"/>
<dbReference type="PROSITE" id="PS00888">
    <property type="entry name" value="CNMP_BINDING_1"/>
    <property type="match status" value="1"/>
</dbReference>
<dbReference type="InterPro" id="IPR008271">
    <property type="entry name" value="Ser/Thr_kinase_AS"/>
</dbReference>
<keyword evidence="7 12" id="KW-0418">Kinase</keyword>
<evidence type="ECO:0000256" key="9">
    <source>
        <dbReference type="ARBA" id="ARBA00022992"/>
    </source>
</evidence>
<feature type="binding site" evidence="14 15">
    <location>
        <position position="452"/>
    </location>
    <ligand>
        <name>ATP</name>
        <dbReference type="ChEBI" id="CHEBI:30616"/>
    </ligand>
</feature>
<evidence type="ECO:0000313" key="22">
    <source>
        <dbReference type="EMBL" id="CBY35693.1"/>
    </source>
</evidence>
<evidence type="ECO:0000313" key="21">
    <source>
        <dbReference type="EMBL" id="CBY18220.1"/>
    </source>
</evidence>
<feature type="region of interest" description="Disordered" evidence="17">
    <location>
        <begin position="698"/>
        <end position="733"/>
    </location>
</feature>
<accession>E4X3L6</accession>
<keyword evidence="23" id="KW-1185">Reference proteome</keyword>
<dbReference type="Proteomes" id="UP000001307">
    <property type="component" value="Unassembled WGS sequence"/>
</dbReference>
<feature type="domain" description="Cyclic nucleotide-binding" evidence="19">
    <location>
        <begin position="164"/>
        <end position="282"/>
    </location>
</feature>
<evidence type="ECO:0000256" key="4">
    <source>
        <dbReference type="ARBA" id="ARBA00022535"/>
    </source>
</evidence>
<feature type="domain" description="AGC-kinase C-terminal" evidence="20">
    <location>
        <begin position="682"/>
        <end position="733"/>
    </location>
</feature>
<feature type="compositionally biased region" description="Basic and acidic residues" evidence="17">
    <location>
        <begin position="702"/>
        <end position="724"/>
    </location>
</feature>
<evidence type="ECO:0000256" key="11">
    <source>
        <dbReference type="ARBA" id="ARBA00047462"/>
    </source>
</evidence>
<evidence type="ECO:0000256" key="14">
    <source>
        <dbReference type="PIRSR" id="PIRSR000559-2"/>
    </source>
</evidence>
<dbReference type="FunCoup" id="E4X3L6">
    <property type="interactions" value="64"/>
</dbReference>
<evidence type="ECO:0000256" key="17">
    <source>
        <dbReference type="SAM" id="MobiDB-lite"/>
    </source>
</evidence>
<dbReference type="InterPro" id="IPR035014">
    <property type="entry name" value="STKc_cGK"/>
</dbReference>
<dbReference type="InterPro" id="IPR017441">
    <property type="entry name" value="Protein_kinase_ATP_BS"/>
</dbReference>
<dbReference type="PROSITE" id="PS00107">
    <property type="entry name" value="PROTEIN_KINASE_ATP"/>
    <property type="match status" value="1"/>
</dbReference>
<evidence type="ECO:0000256" key="7">
    <source>
        <dbReference type="ARBA" id="ARBA00022777"/>
    </source>
</evidence>
<reference evidence="21 23" key="1">
    <citation type="journal article" date="2010" name="Science">
        <title>Plasticity of animal genome architecture unmasked by rapid evolution of a pelagic tunicate.</title>
        <authorList>
            <person name="Denoeud F."/>
            <person name="Henriet S."/>
            <person name="Mungpakdee S."/>
            <person name="Aury J.M."/>
            <person name="Da Silva C."/>
            <person name="Brinkmann H."/>
            <person name="Mikhaleva J."/>
            <person name="Olsen L.C."/>
            <person name="Jubin C."/>
            <person name="Canestro C."/>
            <person name="Bouquet J.M."/>
            <person name="Danks G."/>
            <person name="Poulain J."/>
            <person name="Campsteijn C."/>
            <person name="Adamski M."/>
            <person name="Cross I."/>
            <person name="Yadetie F."/>
            <person name="Muffato M."/>
            <person name="Louis A."/>
            <person name="Butcher S."/>
            <person name="Tsagkogeorga G."/>
            <person name="Konrad A."/>
            <person name="Singh S."/>
            <person name="Jensen M.F."/>
            <person name="Cong E.H."/>
            <person name="Eikeseth-Otteraa H."/>
            <person name="Noel B."/>
            <person name="Anthouard V."/>
            <person name="Porcel B.M."/>
            <person name="Kachouri-Lafond R."/>
            <person name="Nishino A."/>
            <person name="Ugolini M."/>
            <person name="Chourrout P."/>
            <person name="Nishida H."/>
            <person name="Aasland R."/>
            <person name="Huzurbazar S."/>
            <person name="Westhof E."/>
            <person name="Delsuc F."/>
            <person name="Lehrach H."/>
            <person name="Reinhardt R."/>
            <person name="Weissenbach J."/>
            <person name="Roy S.W."/>
            <person name="Artiguenave F."/>
            <person name="Postlethwait J.H."/>
            <person name="Manak J.R."/>
            <person name="Thompson E.M."/>
            <person name="Jaillon O."/>
            <person name="Du Pasquier L."/>
            <person name="Boudinot P."/>
            <person name="Liberles D.A."/>
            <person name="Volff J.N."/>
            <person name="Philippe H."/>
            <person name="Lenhard B."/>
            <person name="Roest Crollius H."/>
            <person name="Wincker P."/>
            <person name="Chourrout D."/>
        </authorList>
    </citation>
    <scope>NUCLEOTIDE SEQUENCE [LARGE SCALE GENOMIC DNA]</scope>
</reference>
<dbReference type="PROSITE" id="PS51285">
    <property type="entry name" value="AGC_KINASE_CTER"/>
    <property type="match status" value="1"/>
</dbReference>
<dbReference type="CDD" id="cd05572">
    <property type="entry name" value="STKc_cGK"/>
    <property type="match status" value="1"/>
</dbReference>
<feature type="domain" description="Cyclic nucleotide-binding" evidence="19">
    <location>
        <begin position="285"/>
        <end position="389"/>
    </location>
</feature>
<dbReference type="InterPro" id="IPR000595">
    <property type="entry name" value="cNMP-bd_dom"/>
</dbReference>
<dbReference type="InterPro" id="IPR014710">
    <property type="entry name" value="RmlC-like_jellyroll"/>
</dbReference>
<comment type="similarity">
    <text evidence="1 12">Belongs to the protein kinase superfamily. AGC Ser/Thr protein kinase family. cGMP subfamily.</text>
</comment>
<keyword evidence="16" id="KW-0175">Coiled coil</keyword>
<evidence type="ECO:0000259" key="18">
    <source>
        <dbReference type="PROSITE" id="PS50011"/>
    </source>
</evidence>
<dbReference type="SMART" id="SM00133">
    <property type="entry name" value="S_TK_X"/>
    <property type="match status" value="1"/>
</dbReference>
<dbReference type="PROSITE" id="PS00108">
    <property type="entry name" value="PROTEIN_KINASE_ST"/>
    <property type="match status" value="1"/>
</dbReference>
<dbReference type="SUPFAM" id="SSF51206">
    <property type="entry name" value="cAMP-binding domain-like"/>
    <property type="match status" value="2"/>
</dbReference>
<dbReference type="InterPro" id="IPR000961">
    <property type="entry name" value="AGC-kinase_C"/>
</dbReference>
<evidence type="ECO:0000256" key="15">
    <source>
        <dbReference type="PROSITE-ProRule" id="PRU10141"/>
    </source>
</evidence>
<evidence type="ECO:0000256" key="1">
    <source>
        <dbReference type="ARBA" id="ARBA00006352"/>
    </source>
</evidence>
<evidence type="ECO:0000259" key="20">
    <source>
        <dbReference type="PROSITE" id="PS51285"/>
    </source>
</evidence>
<dbReference type="InterPro" id="IPR002374">
    <property type="entry name" value="cGMP_dep_kinase"/>
</dbReference>
<evidence type="ECO:0000256" key="5">
    <source>
        <dbReference type="ARBA" id="ARBA00022679"/>
    </source>
</evidence>
<dbReference type="FunFam" id="1.10.510.10:FF:000210">
    <property type="entry name" value="Non-specific serine/threonine protein kinase"/>
    <property type="match status" value="1"/>
</dbReference>
<dbReference type="PROSITE" id="PS00889">
    <property type="entry name" value="CNMP_BINDING_2"/>
    <property type="match status" value="2"/>
</dbReference>
<dbReference type="PRINTS" id="PR00103">
    <property type="entry name" value="CAMPKINASE"/>
</dbReference>
<evidence type="ECO:0000256" key="13">
    <source>
        <dbReference type="PIRSR" id="PIRSR000559-1"/>
    </source>
</evidence>
<evidence type="ECO:0000256" key="8">
    <source>
        <dbReference type="ARBA" id="ARBA00022840"/>
    </source>
</evidence>
<keyword evidence="5 12" id="KW-0808">Transferase</keyword>
<dbReference type="CDD" id="cd00038">
    <property type="entry name" value="CAP_ED"/>
    <property type="match status" value="2"/>
</dbReference>
<evidence type="ECO:0000256" key="3">
    <source>
        <dbReference type="ARBA" id="ARBA00022527"/>
    </source>
</evidence>
<dbReference type="EMBL" id="FN654665">
    <property type="protein sequence ID" value="CBY35693.1"/>
    <property type="molecule type" value="Genomic_DNA"/>
</dbReference>
<organism evidence="21 23">
    <name type="scientific">Oikopleura dioica</name>
    <name type="common">Tunicate</name>
    <dbReference type="NCBI Taxonomy" id="34765"/>
    <lineage>
        <taxon>Eukaryota</taxon>
        <taxon>Metazoa</taxon>
        <taxon>Chordata</taxon>
        <taxon>Tunicata</taxon>
        <taxon>Appendicularia</taxon>
        <taxon>Copelata</taxon>
        <taxon>Oikopleuridae</taxon>
        <taxon>Oikopleura</taxon>
    </lineage>
</organism>
<dbReference type="InterPro" id="IPR000719">
    <property type="entry name" value="Prot_kinase_dom"/>
</dbReference>
<dbReference type="PANTHER" id="PTHR24353">
    <property type="entry name" value="CYCLIC NUCLEOTIDE-DEPENDENT PROTEIN KINASE"/>
    <property type="match status" value="1"/>
</dbReference>
<proteinExistence type="inferred from homology"/>
<dbReference type="SUPFAM" id="SSF56112">
    <property type="entry name" value="Protein kinase-like (PK-like)"/>
    <property type="match status" value="1"/>
</dbReference>
<evidence type="ECO:0000256" key="12">
    <source>
        <dbReference type="PIRNR" id="PIRNR000559"/>
    </source>
</evidence>
<dbReference type="Pfam" id="PF00069">
    <property type="entry name" value="Pkinase"/>
    <property type="match status" value="1"/>
</dbReference>
<dbReference type="GO" id="GO:0004692">
    <property type="term" value="F:cGMP-dependent protein kinase activity"/>
    <property type="evidence" value="ECO:0007669"/>
    <property type="project" value="UniProtKB-EC"/>
</dbReference>
<keyword evidence="6 12" id="KW-0547">Nucleotide-binding</keyword>
<dbReference type="GO" id="GO:0030553">
    <property type="term" value="F:cGMP binding"/>
    <property type="evidence" value="ECO:0007669"/>
    <property type="project" value="UniProtKB-KW"/>
</dbReference>
<dbReference type="Gene3D" id="2.60.120.10">
    <property type="entry name" value="Jelly Rolls"/>
    <property type="match status" value="2"/>
</dbReference>
<dbReference type="EC" id="2.7.11.12" evidence="2 12"/>
<dbReference type="InterPro" id="IPR018490">
    <property type="entry name" value="cNMP-bd_dom_sf"/>
</dbReference>
<keyword evidence="9 12" id="KW-0142">cGMP-binding</keyword>
<comment type="catalytic activity">
    <reaction evidence="10 12">
        <text>L-threonyl-[protein] + ATP = O-phospho-L-threonyl-[protein] + ADP + H(+)</text>
        <dbReference type="Rhea" id="RHEA:46608"/>
        <dbReference type="Rhea" id="RHEA-COMP:11060"/>
        <dbReference type="Rhea" id="RHEA-COMP:11605"/>
        <dbReference type="ChEBI" id="CHEBI:15378"/>
        <dbReference type="ChEBI" id="CHEBI:30013"/>
        <dbReference type="ChEBI" id="CHEBI:30616"/>
        <dbReference type="ChEBI" id="CHEBI:61977"/>
        <dbReference type="ChEBI" id="CHEBI:456216"/>
        <dbReference type="EC" id="2.7.11.12"/>
    </reaction>
</comment>
<dbReference type="SMART" id="SM00220">
    <property type="entry name" value="S_TKc"/>
    <property type="match status" value="1"/>
</dbReference>
<feature type="coiled-coil region" evidence="16">
    <location>
        <begin position="11"/>
        <end position="102"/>
    </location>
</feature>
<dbReference type="GO" id="GO:0005524">
    <property type="term" value="F:ATP binding"/>
    <property type="evidence" value="ECO:0007669"/>
    <property type="project" value="UniProtKB-UniRule"/>
</dbReference>
<dbReference type="Proteomes" id="UP000011014">
    <property type="component" value="Unassembled WGS sequence"/>
</dbReference>
<gene>
    <name evidence="21" type="ORF">GSOID_T00017858001</name>
    <name evidence="22" type="ORF">GSOID_T00027523001</name>
</gene>
<dbReference type="InterPro" id="IPR011009">
    <property type="entry name" value="Kinase-like_dom_sf"/>
</dbReference>
<dbReference type="AlphaFoldDB" id="E4X3L6"/>
<feature type="binding site" evidence="14">
    <location>
        <begin position="428"/>
        <end position="436"/>
    </location>
    <ligand>
        <name>ATP</name>
        <dbReference type="ChEBI" id="CHEBI:30616"/>
    </ligand>
</feature>
<name>E4X3L6_OIKDI</name>
<evidence type="ECO:0000313" key="23">
    <source>
        <dbReference type="Proteomes" id="UP000001307"/>
    </source>
</evidence>
<comment type="catalytic activity">
    <reaction evidence="11">
        <text>L-seryl-[protein] + ATP = O-phospho-L-seryl-[protein] + ADP + H(+)</text>
        <dbReference type="Rhea" id="RHEA:17989"/>
        <dbReference type="Rhea" id="RHEA-COMP:9863"/>
        <dbReference type="Rhea" id="RHEA-COMP:11604"/>
        <dbReference type="ChEBI" id="CHEBI:15378"/>
        <dbReference type="ChEBI" id="CHEBI:29999"/>
        <dbReference type="ChEBI" id="CHEBI:30616"/>
        <dbReference type="ChEBI" id="CHEBI:83421"/>
        <dbReference type="ChEBI" id="CHEBI:456216"/>
        <dbReference type="EC" id="2.7.11.12"/>
    </reaction>
</comment>
<dbReference type="PANTHER" id="PTHR24353:SF147">
    <property type="entry name" value="CGMP-DEPENDENT SERINE_THREONIN PROTEIN KINASE-RELATED"/>
    <property type="match status" value="1"/>
</dbReference>
<evidence type="ECO:0000256" key="6">
    <source>
        <dbReference type="ARBA" id="ARBA00022741"/>
    </source>
</evidence>
<dbReference type="Pfam" id="PF00027">
    <property type="entry name" value="cNMP_binding"/>
    <property type="match status" value="2"/>
</dbReference>
<evidence type="ECO:0000256" key="16">
    <source>
        <dbReference type="SAM" id="Coils"/>
    </source>
</evidence>
<evidence type="ECO:0000259" key="19">
    <source>
        <dbReference type="PROSITE" id="PS50042"/>
    </source>
</evidence>
<dbReference type="PROSITE" id="PS50011">
    <property type="entry name" value="PROTEIN_KINASE_DOM"/>
    <property type="match status" value="1"/>
</dbReference>
<feature type="domain" description="Protein kinase" evidence="18">
    <location>
        <begin position="422"/>
        <end position="681"/>
    </location>
</feature>
<keyword evidence="4 12" id="KW-0140">cGMP</keyword>